<evidence type="ECO:0000256" key="6">
    <source>
        <dbReference type="ARBA" id="ARBA00022837"/>
    </source>
</evidence>
<dbReference type="Pfam" id="PF00884">
    <property type="entry name" value="Sulfatase"/>
    <property type="match status" value="1"/>
</dbReference>
<evidence type="ECO:0000256" key="5">
    <source>
        <dbReference type="ARBA" id="ARBA00022801"/>
    </source>
</evidence>
<proteinExistence type="inferred from homology"/>
<accession>A0A1H3A575</accession>
<dbReference type="PROSITE" id="PS00523">
    <property type="entry name" value="SULFATASE_1"/>
    <property type="match status" value="1"/>
</dbReference>
<evidence type="ECO:0000256" key="2">
    <source>
        <dbReference type="ARBA" id="ARBA00008779"/>
    </source>
</evidence>
<comment type="cofactor">
    <cofactor evidence="1">
        <name>Ca(2+)</name>
        <dbReference type="ChEBI" id="CHEBI:29108"/>
    </cofactor>
</comment>
<keyword evidence="6" id="KW-0106">Calcium</keyword>
<keyword evidence="9" id="KW-1185">Reference proteome</keyword>
<dbReference type="EMBL" id="FNNJ01000004">
    <property type="protein sequence ID" value="SDX24069.1"/>
    <property type="molecule type" value="Genomic_DNA"/>
</dbReference>
<sequence length="461" mass="52285">MNLKKAFLVVLVVFGVIPFVACKEQEKKQVEVVEKTEKPNIVLLFVDDWGWADVGYRNSLFETPNIDKLKSDGIDFTRAYIPTPTCSPSRAAILTGKESIRMEMPRHISGNPEEEKYNFWPKDPVQMPSINYLPLEEITYAERLKEFGYYNAFIGKWHLGHEAHYPDQQGFDEVYGTTNSGHPKNYYFPFFKPKDDPKGFLKSGVKEGDYLTEVLTENATHFIKNYDKKEPFMLSFWYYTVHGPSIAKKDLLKKYQDKGMEGKYAHHGAMVEALDNSVGKVRKALEEKGIADNTVIILISDQGGAYSNLPLSGGKKGGNTLGEGGARVPFMMVIPGVTKAGTETSIPVQSLDLYPTLIEIASGKKCEDNWIQGKSLLPIVKEQKFDDRKLYFFRSYEDQYAAVIEGDWKLVKYHSGKFQLFNVAKDISEKNDLIGTGLEIEKTLKEAIVTWEKEAVPVYKK</sequence>
<evidence type="ECO:0000256" key="4">
    <source>
        <dbReference type="ARBA" id="ARBA00022729"/>
    </source>
</evidence>
<dbReference type="PANTHER" id="PTHR42693:SF42">
    <property type="entry name" value="ARYLSULFATASE G"/>
    <property type="match status" value="1"/>
</dbReference>
<gene>
    <name evidence="8" type="ORF">SAMN05444411_10410</name>
</gene>
<dbReference type="AlphaFoldDB" id="A0A1H3A575"/>
<keyword evidence="3" id="KW-0479">Metal-binding</keyword>
<dbReference type="InterPro" id="IPR024607">
    <property type="entry name" value="Sulfatase_CS"/>
</dbReference>
<name>A0A1H3A575_9FLAO</name>
<dbReference type="InterPro" id="IPR000917">
    <property type="entry name" value="Sulfatase_N"/>
</dbReference>
<keyword evidence="5" id="KW-0378">Hydrolase</keyword>
<protein>
    <submittedName>
        <fullName evidence="8">Arylsulfatase A</fullName>
    </submittedName>
</protein>
<keyword evidence="4" id="KW-0732">Signal</keyword>
<evidence type="ECO:0000256" key="1">
    <source>
        <dbReference type="ARBA" id="ARBA00001913"/>
    </source>
</evidence>
<dbReference type="Gene3D" id="3.30.1120.10">
    <property type="match status" value="1"/>
</dbReference>
<evidence type="ECO:0000256" key="3">
    <source>
        <dbReference type="ARBA" id="ARBA00022723"/>
    </source>
</evidence>
<comment type="similarity">
    <text evidence="2">Belongs to the sulfatase family.</text>
</comment>
<dbReference type="STRING" id="762486.SAMN05444411_10410"/>
<organism evidence="8 9">
    <name type="scientific">Lutibacter oricola</name>
    <dbReference type="NCBI Taxonomy" id="762486"/>
    <lineage>
        <taxon>Bacteria</taxon>
        <taxon>Pseudomonadati</taxon>
        <taxon>Bacteroidota</taxon>
        <taxon>Flavobacteriia</taxon>
        <taxon>Flavobacteriales</taxon>
        <taxon>Flavobacteriaceae</taxon>
        <taxon>Lutibacter</taxon>
    </lineage>
</organism>
<dbReference type="CDD" id="cd16144">
    <property type="entry name" value="ARS_like"/>
    <property type="match status" value="1"/>
</dbReference>
<dbReference type="OrthoDB" id="975025at2"/>
<dbReference type="RefSeq" id="WP_090122745.1">
    <property type="nucleotide sequence ID" value="NZ_FNNJ01000004.1"/>
</dbReference>
<evidence type="ECO:0000313" key="8">
    <source>
        <dbReference type="EMBL" id="SDX24069.1"/>
    </source>
</evidence>
<dbReference type="GO" id="GO:0004065">
    <property type="term" value="F:arylsulfatase activity"/>
    <property type="evidence" value="ECO:0007669"/>
    <property type="project" value="TreeGrafter"/>
</dbReference>
<reference evidence="8 9" key="1">
    <citation type="submission" date="2016-10" db="EMBL/GenBank/DDBJ databases">
        <authorList>
            <person name="de Groot N.N."/>
        </authorList>
    </citation>
    <scope>NUCLEOTIDE SEQUENCE [LARGE SCALE GENOMIC DNA]</scope>
    <source>
        <strain evidence="8 9">DSM 24956</strain>
    </source>
</reference>
<dbReference type="GO" id="GO:0046872">
    <property type="term" value="F:metal ion binding"/>
    <property type="evidence" value="ECO:0007669"/>
    <property type="project" value="UniProtKB-KW"/>
</dbReference>
<dbReference type="InterPro" id="IPR050738">
    <property type="entry name" value="Sulfatase"/>
</dbReference>
<feature type="domain" description="Sulfatase N-terminal" evidence="7">
    <location>
        <begin position="39"/>
        <end position="361"/>
    </location>
</feature>
<dbReference type="Gene3D" id="3.40.720.10">
    <property type="entry name" value="Alkaline Phosphatase, subunit A"/>
    <property type="match status" value="1"/>
</dbReference>
<dbReference type="SUPFAM" id="SSF53649">
    <property type="entry name" value="Alkaline phosphatase-like"/>
    <property type="match status" value="1"/>
</dbReference>
<evidence type="ECO:0000313" key="9">
    <source>
        <dbReference type="Proteomes" id="UP000199595"/>
    </source>
</evidence>
<dbReference type="InterPro" id="IPR017850">
    <property type="entry name" value="Alkaline_phosphatase_core_sf"/>
</dbReference>
<dbReference type="PANTHER" id="PTHR42693">
    <property type="entry name" value="ARYLSULFATASE FAMILY MEMBER"/>
    <property type="match status" value="1"/>
</dbReference>
<dbReference type="Proteomes" id="UP000199595">
    <property type="component" value="Unassembled WGS sequence"/>
</dbReference>
<evidence type="ECO:0000259" key="7">
    <source>
        <dbReference type="Pfam" id="PF00884"/>
    </source>
</evidence>